<dbReference type="AlphaFoldDB" id="A0A9R0NZG6"/>
<dbReference type="EMBL" id="CP002896">
    <property type="protein sequence ID" value="AEK43486.1"/>
    <property type="molecule type" value="Genomic_DNA"/>
</dbReference>
<keyword evidence="3" id="KW-1185">Reference proteome</keyword>
<feature type="compositionally biased region" description="Polar residues" evidence="1">
    <location>
        <begin position="1"/>
        <end position="11"/>
    </location>
</feature>
<evidence type="ECO:0000256" key="1">
    <source>
        <dbReference type="SAM" id="MobiDB-lite"/>
    </source>
</evidence>
<gene>
    <name evidence="2" type="ordered locus">RAM_25040</name>
</gene>
<organism evidence="2 3">
    <name type="scientific">Amycolatopsis mediterranei (strain S699)</name>
    <name type="common">Nocardia mediterranei</name>
    <dbReference type="NCBI Taxonomy" id="713604"/>
    <lineage>
        <taxon>Bacteria</taxon>
        <taxon>Bacillati</taxon>
        <taxon>Actinomycetota</taxon>
        <taxon>Actinomycetes</taxon>
        <taxon>Pseudonocardiales</taxon>
        <taxon>Pseudonocardiaceae</taxon>
        <taxon>Amycolatopsis</taxon>
    </lineage>
</organism>
<proteinExistence type="predicted"/>
<feature type="region of interest" description="Disordered" evidence="1">
    <location>
        <begin position="1"/>
        <end position="51"/>
    </location>
</feature>
<name>A0A9R0NZG6_AMYMS</name>
<evidence type="ECO:0000313" key="3">
    <source>
        <dbReference type="Proteomes" id="UP000006138"/>
    </source>
</evidence>
<evidence type="ECO:0000313" key="2">
    <source>
        <dbReference type="EMBL" id="AEK43486.1"/>
    </source>
</evidence>
<feature type="compositionally biased region" description="Low complexity" evidence="1">
    <location>
        <begin position="12"/>
        <end position="34"/>
    </location>
</feature>
<dbReference type="KEGG" id="amn:RAM_25040"/>
<dbReference type="Proteomes" id="UP000006138">
    <property type="component" value="Chromosome"/>
</dbReference>
<sequence length="51" mass="5157">MPGPTEPSTNRGRSGVANSSAVSRASRAPASASSKIRPVMSYSAKLAKLAP</sequence>
<reference evidence="2 3" key="1">
    <citation type="journal article" date="2011" name="J. Bacteriol.">
        <title>Whole genome sequence of the rifamycin B-producing strain Amycolatopsis mediterranei S699.</title>
        <authorList>
            <person name="Verma M."/>
            <person name="Kaur J."/>
            <person name="Kumar M."/>
            <person name="Kumari K."/>
            <person name="Saxena A."/>
            <person name="Anand S."/>
            <person name="Nigam A."/>
            <person name="Ravi V."/>
            <person name="Raghuvanshi S."/>
            <person name="Khurana P."/>
            <person name="Tyagi A.K."/>
            <person name="Khurana J.P."/>
            <person name="Lal R."/>
        </authorList>
    </citation>
    <scope>NUCLEOTIDE SEQUENCE [LARGE SCALE GENOMIC DNA]</scope>
    <source>
        <strain evidence="2 3">S699</strain>
    </source>
</reference>
<accession>A0A9R0NZG6</accession>
<protein>
    <submittedName>
        <fullName evidence="2">Uncharacterized protein</fullName>
    </submittedName>
</protein>